<evidence type="ECO:0000313" key="2">
    <source>
        <dbReference type="Proteomes" id="UP001162483"/>
    </source>
</evidence>
<reference evidence="1" key="1">
    <citation type="submission" date="2023-05" db="EMBL/GenBank/DDBJ databases">
        <authorList>
            <person name="Stuckert A."/>
        </authorList>
    </citation>
    <scope>NUCLEOTIDE SEQUENCE</scope>
</reference>
<protein>
    <submittedName>
        <fullName evidence="1">Uncharacterized protein</fullName>
    </submittedName>
</protein>
<sequence length="40" mass="4419">MSCQSAPDLALVYISMNIPLCEHTADHRDHIFKGPGHPES</sequence>
<proteinExistence type="predicted"/>
<accession>A0ABN9FCX5</accession>
<feature type="non-terminal residue" evidence="1">
    <location>
        <position position="40"/>
    </location>
</feature>
<organism evidence="1 2">
    <name type="scientific">Staurois parvus</name>
    <dbReference type="NCBI Taxonomy" id="386267"/>
    <lineage>
        <taxon>Eukaryota</taxon>
        <taxon>Metazoa</taxon>
        <taxon>Chordata</taxon>
        <taxon>Craniata</taxon>
        <taxon>Vertebrata</taxon>
        <taxon>Euteleostomi</taxon>
        <taxon>Amphibia</taxon>
        <taxon>Batrachia</taxon>
        <taxon>Anura</taxon>
        <taxon>Neobatrachia</taxon>
        <taxon>Ranoidea</taxon>
        <taxon>Ranidae</taxon>
        <taxon>Staurois</taxon>
    </lineage>
</organism>
<evidence type="ECO:0000313" key="1">
    <source>
        <dbReference type="EMBL" id="CAI9593692.1"/>
    </source>
</evidence>
<comment type="caution">
    <text evidence="1">The sequence shown here is derived from an EMBL/GenBank/DDBJ whole genome shotgun (WGS) entry which is preliminary data.</text>
</comment>
<keyword evidence="2" id="KW-1185">Reference proteome</keyword>
<dbReference type="EMBL" id="CATNWA010016570">
    <property type="protein sequence ID" value="CAI9593692.1"/>
    <property type="molecule type" value="Genomic_DNA"/>
</dbReference>
<name>A0ABN9FCX5_9NEOB</name>
<gene>
    <name evidence="1" type="ORF">SPARVUS_LOCUS11606612</name>
</gene>
<dbReference type="Proteomes" id="UP001162483">
    <property type="component" value="Unassembled WGS sequence"/>
</dbReference>